<feature type="non-terminal residue" evidence="7">
    <location>
        <position position="374"/>
    </location>
</feature>
<dbReference type="Proteomes" id="UP001180724">
    <property type="component" value="Unassembled WGS sequence"/>
</dbReference>
<organism evidence="7 8">
    <name type="scientific">Streptomyces lancefieldiae</name>
    <dbReference type="NCBI Taxonomy" id="3075520"/>
    <lineage>
        <taxon>Bacteria</taxon>
        <taxon>Bacillati</taxon>
        <taxon>Actinomycetota</taxon>
        <taxon>Actinomycetes</taxon>
        <taxon>Kitasatosporales</taxon>
        <taxon>Streptomycetaceae</taxon>
        <taxon>Streptomyces</taxon>
    </lineage>
</organism>
<evidence type="ECO:0000256" key="4">
    <source>
        <dbReference type="ARBA" id="ARBA00023268"/>
    </source>
</evidence>
<dbReference type="SUPFAM" id="SSF47336">
    <property type="entry name" value="ACP-like"/>
    <property type="match status" value="1"/>
</dbReference>
<dbReference type="InterPro" id="IPR036736">
    <property type="entry name" value="ACP-like_sf"/>
</dbReference>
<dbReference type="Pfam" id="PF00109">
    <property type="entry name" value="ketoacyl-synt"/>
    <property type="match status" value="1"/>
</dbReference>
<keyword evidence="4" id="KW-0511">Multifunctional enzyme</keyword>
<evidence type="ECO:0000259" key="6">
    <source>
        <dbReference type="PROSITE" id="PS52004"/>
    </source>
</evidence>
<comment type="caution">
    <text evidence="7">The sequence shown here is derived from an EMBL/GenBank/DDBJ whole genome shotgun (WGS) entry which is preliminary data.</text>
</comment>
<keyword evidence="3" id="KW-0808">Transferase</keyword>
<dbReference type="CDD" id="cd00833">
    <property type="entry name" value="PKS"/>
    <property type="match status" value="1"/>
</dbReference>
<protein>
    <submittedName>
        <fullName evidence="7">Type I polyketide synthase</fullName>
    </submittedName>
</protein>
<accession>A0ABU3B2E7</accession>
<dbReference type="InterPro" id="IPR050091">
    <property type="entry name" value="PKS_NRPS_Biosynth_Enz"/>
</dbReference>
<dbReference type="InterPro" id="IPR020841">
    <property type="entry name" value="PKS_Beta-ketoAc_synthase_dom"/>
</dbReference>
<dbReference type="SUPFAM" id="SSF53901">
    <property type="entry name" value="Thiolase-like"/>
    <property type="match status" value="1"/>
</dbReference>
<dbReference type="InterPro" id="IPR014030">
    <property type="entry name" value="Ketoacyl_synth_N"/>
</dbReference>
<evidence type="ECO:0000313" key="7">
    <source>
        <dbReference type="EMBL" id="MDT0616617.1"/>
    </source>
</evidence>
<dbReference type="PROSITE" id="PS00606">
    <property type="entry name" value="KS3_1"/>
    <property type="match status" value="1"/>
</dbReference>
<feature type="domain" description="Ketosynthase family 3 (KS3)" evidence="6">
    <location>
        <begin position="184"/>
        <end position="374"/>
    </location>
</feature>
<evidence type="ECO:0000256" key="3">
    <source>
        <dbReference type="ARBA" id="ARBA00022679"/>
    </source>
</evidence>
<gene>
    <name evidence="7" type="ORF">RM812_41815</name>
</gene>
<dbReference type="InterPro" id="IPR009081">
    <property type="entry name" value="PP-bd_ACP"/>
</dbReference>
<keyword evidence="1" id="KW-0596">Phosphopantetheine</keyword>
<dbReference type="PROSITE" id="PS50075">
    <property type="entry name" value="CARRIER"/>
    <property type="match status" value="1"/>
</dbReference>
<dbReference type="Gene3D" id="3.30.70.3290">
    <property type="match status" value="1"/>
</dbReference>
<sequence length="374" mass="39779">LRRFLTSVAEAFVQGVDVSWPALFEGTGARTVDLPTYPFQRRHYWAPDGSASAALTLDSRPDEAAAVPSGTTDPAGQLRQDLLTLTATEQIERLLGQVRDGVVTVLGLDADAEVRAEATFKELGVESLTGVELKNHLRSRTGLHVPTSLIYDCPTPLAAAHHLRDKLLGRPQEQAVVRTDTPVDEPIAIVGMGCRFPGGVSSPEGLWDLVASGVDAVSPFPTDRGWDVAGLFDPEPGVPGRTYVREGGFLHDAGEFDAGFFGISPREALVMDPQQRLLLETSWEALERAGIDPHALRGSRTGVYAGVMAQEYGPRLHEGADGYEGYLLTGSSSSVASGRISYVLGLEGPAVTVDTACSSSLVALHLAVRALRGG</sequence>
<dbReference type="PANTHER" id="PTHR43775:SF51">
    <property type="entry name" value="INACTIVE PHENOLPHTHIOCEROL SYNTHESIS POLYKETIDE SYNTHASE TYPE I PKS1-RELATED"/>
    <property type="match status" value="1"/>
</dbReference>
<feature type="non-terminal residue" evidence="7">
    <location>
        <position position="1"/>
    </location>
</feature>
<evidence type="ECO:0000256" key="2">
    <source>
        <dbReference type="ARBA" id="ARBA00022553"/>
    </source>
</evidence>
<dbReference type="SMART" id="SM00823">
    <property type="entry name" value="PKS_PP"/>
    <property type="match status" value="1"/>
</dbReference>
<evidence type="ECO:0000259" key="5">
    <source>
        <dbReference type="PROSITE" id="PS50075"/>
    </source>
</evidence>
<reference evidence="7" key="1">
    <citation type="submission" date="2024-05" db="EMBL/GenBank/DDBJ databases">
        <title>30 novel species of actinomycetes from the DSMZ collection.</title>
        <authorList>
            <person name="Nouioui I."/>
        </authorList>
    </citation>
    <scope>NUCLEOTIDE SEQUENCE</scope>
    <source>
        <strain evidence="7">DSM 40712</strain>
    </source>
</reference>
<dbReference type="PROSITE" id="PS52004">
    <property type="entry name" value="KS3_2"/>
    <property type="match status" value="1"/>
</dbReference>
<keyword evidence="2" id="KW-0597">Phosphoprotein</keyword>
<dbReference type="SMART" id="SM00825">
    <property type="entry name" value="PKS_KS"/>
    <property type="match status" value="1"/>
</dbReference>
<evidence type="ECO:0000313" key="8">
    <source>
        <dbReference type="Proteomes" id="UP001180724"/>
    </source>
</evidence>
<dbReference type="Pfam" id="PF00550">
    <property type="entry name" value="PP-binding"/>
    <property type="match status" value="1"/>
</dbReference>
<dbReference type="Gene3D" id="3.40.47.10">
    <property type="match status" value="1"/>
</dbReference>
<dbReference type="InterPro" id="IPR016039">
    <property type="entry name" value="Thiolase-like"/>
</dbReference>
<dbReference type="RefSeq" id="WP_311586200.1">
    <property type="nucleotide sequence ID" value="NZ_JAVRFH010000230.1"/>
</dbReference>
<feature type="domain" description="Carrier" evidence="5">
    <location>
        <begin position="92"/>
        <end position="167"/>
    </location>
</feature>
<dbReference type="InterPro" id="IPR018201">
    <property type="entry name" value="Ketoacyl_synth_AS"/>
</dbReference>
<name>A0ABU3B2E7_9ACTN</name>
<dbReference type="PANTHER" id="PTHR43775">
    <property type="entry name" value="FATTY ACID SYNTHASE"/>
    <property type="match status" value="1"/>
</dbReference>
<evidence type="ECO:0000256" key="1">
    <source>
        <dbReference type="ARBA" id="ARBA00022450"/>
    </source>
</evidence>
<dbReference type="Gene3D" id="1.10.1200.10">
    <property type="entry name" value="ACP-like"/>
    <property type="match status" value="1"/>
</dbReference>
<dbReference type="InterPro" id="IPR020806">
    <property type="entry name" value="PKS_PP-bd"/>
</dbReference>
<keyword evidence="8" id="KW-1185">Reference proteome</keyword>
<dbReference type="EMBL" id="JAVRFH010000230">
    <property type="protein sequence ID" value="MDT0616617.1"/>
    <property type="molecule type" value="Genomic_DNA"/>
</dbReference>
<proteinExistence type="predicted"/>